<comment type="caution">
    <text evidence="1">The sequence shown here is derived from an EMBL/GenBank/DDBJ whole genome shotgun (WGS) entry which is preliminary data.</text>
</comment>
<dbReference type="EMBL" id="CM031811">
    <property type="protein sequence ID" value="KAG6661784.1"/>
    <property type="molecule type" value="Genomic_DNA"/>
</dbReference>
<name>A0A8T1R5N8_CARIL</name>
<dbReference type="AlphaFoldDB" id="A0A8T1R5N8"/>
<keyword evidence="2" id="KW-1185">Reference proteome</keyword>
<sequence length="30" mass="3364">MGKFWALITHYTTLPFTSWAGVDANVLLPL</sequence>
<organism evidence="1 2">
    <name type="scientific">Carya illinoinensis</name>
    <name type="common">Pecan</name>
    <dbReference type="NCBI Taxonomy" id="32201"/>
    <lineage>
        <taxon>Eukaryota</taxon>
        <taxon>Viridiplantae</taxon>
        <taxon>Streptophyta</taxon>
        <taxon>Embryophyta</taxon>
        <taxon>Tracheophyta</taxon>
        <taxon>Spermatophyta</taxon>
        <taxon>Magnoliopsida</taxon>
        <taxon>eudicotyledons</taxon>
        <taxon>Gunneridae</taxon>
        <taxon>Pentapetalae</taxon>
        <taxon>rosids</taxon>
        <taxon>fabids</taxon>
        <taxon>Fagales</taxon>
        <taxon>Juglandaceae</taxon>
        <taxon>Carya</taxon>
    </lineage>
</organism>
<gene>
    <name evidence="1" type="ORF">CIPAW_03G199600</name>
</gene>
<dbReference type="Proteomes" id="UP000811609">
    <property type="component" value="Chromosome 3"/>
</dbReference>
<evidence type="ECO:0000313" key="1">
    <source>
        <dbReference type="EMBL" id="KAG6661784.1"/>
    </source>
</evidence>
<reference evidence="1" key="1">
    <citation type="submission" date="2020-12" db="EMBL/GenBank/DDBJ databases">
        <title>WGS assembly of Carya illinoinensis cv. Pawnee.</title>
        <authorList>
            <person name="Platts A."/>
            <person name="Shu S."/>
            <person name="Wright S."/>
            <person name="Barry K."/>
            <person name="Edger P."/>
            <person name="Pires J.C."/>
            <person name="Schmutz J."/>
        </authorList>
    </citation>
    <scope>NUCLEOTIDE SEQUENCE</scope>
    <source>
        <tissue evidence="1">Leaf</tissue>
    </source>
</reference>
<accession>A0A8T1R5N8</accession>
<protein>
    <submittedName>
        <fullName evidence="1">Uncharacterized protein</fullName>
    </submittedName>
</protein>
<evidence type="ECO:0000313" key="2">
    <source>
        <dbReference type="Proteomes" id="UP000811609"/>
    </source>
</evidence>
<proteinExistence type="predicted"/>